<accession>A0A6J6CBH1</accession>
<reference evidence="1" key="1">
    <citation type="submission" date="2020-05" db="EMBL/GenBank/DDBJ databases">
        <authorList>
            <person name="Chiriac C."/>
            <person name="Salcher M."/>
            <person name="Ghai R."/>
            <person name="Kavagutti S V."/>
        </authorList>
    </citation>
    <scope>NUCLEOTIDE SEQUENCE</scope>
</reference>
<organism evidence="1">
    <name type="scientific">freshwater metagenome</name>
    <dbReference type="NCBI Taxonomy" id="449393"/>
    <lineage>
        <taxon>unclassified sequences</taxon>
        <taxon>metagenomes</taxon>
        <taxon>ecological metagenomes</taxon>
    </lineage>
</organism>
<name>A0A6J6CBH1_9ZZZZ</name>
<protein>
    <submittedName>
        <fullName evidence="1">Unannotated protein</fullName>
    </submittedName>
</protein>
<evidence type="ECO:0000313" key="1">
    <source>
        <dbReference type="EMBL" id="CAB4548782.1"/>
    </source>
</evidence>
<sequence>MVVGRGHGHDLGHSERSDCGRIGTTERNWVVERADTDDDALSWHEARNRLKGSDGARVGEGDRCAGEVVGGQLV</sequence>
<proteinExistence type="predicted"/>
<dbReference type="AlphaFoldDB" id="A0A6J6CBH1"/>
<dbReference type="EMBL" id="CAEZSU010000059">
    <property type="protein sequence ID" value="CAB4548782.1"/>
    <property type="molecule type" value="Genomic_DNA"/>
</dbReference>
<gene>
    <name evidence="1" type="ORF">UFOPK1495_00697</name>
</gene>